<dbReference type="EMBL" id="SRME01000005">
    <property type="protein sequence ID" value="TGG87274.1"/>
    <property type="molecule type" value="Genomic_DNA"/>
</dbReference>
<sequence>MSGKILGILEYALSKEMEGMSFYESKSKTVHNEEVKKTFLELSKMESDHVDYINNLINKINEDEPLRYNGEDIGDAFRDRQKKEIVNQGDFKKLKTDIPVLRMAYLIEQDFMEFYNKASESVEGKEIKEILRHLAQWEKVHRDRIYDLYQKLSKDFWEHMETDPIF</sequence>
<organism evidence="2 4">
    <name type="scientific">Geotoga petraea</name>
    <dbReference type="NCBI Taxonomy" id="28234"/>
    <lineage>
        <taxon>Bacteria</taxon>
        <taxon>Thermotogati</taxon>
        <taxon>Thermotogota</taxon>
        <taxon>Thermotogae</taxon>
        <taxon>Petrotogales</taxon>
        <taxon>Petrotogaceae</taxon>
        <taxon>Geotoga</taxon>
    </lineage>
</organism>
<protein>
    <submittedName>
        <fullName evidence="2">Rubrerythrin</fullName>
    </submittedName>
</protein>
<dbReference type="Pfam" id="PF02915">
    <property type="entry name" value="Rubrerythrin"/>
    <property type="match status" value="2"/>
</dbReference>
<accession>A0A1G6N0R6</accession>
<gene>
    <name evidence="3" type="ORF">E4650_08185</name>
    <name evidence="2" type="ORF">SAMN04488588_1455</name>
</gene>
<dbReference type="InterPro" id="IPR012347">
    <property type="entry name" value="Ferritin-like"/>
</dbReference>
<evidence type="ECO:0000313" key="5">
    <source>
        <dbReference type="Proteomes" id="UP000297288"/>
    </source>
</evidence>
<proteinExistence type="predicted"/>
<dbReference type="CDD" id="cd01045">
    <property type="entry name" value="Ferritin_like_AB"/>
    <property type="match status" value="1"/>
</dbReference>
<dbReference type="SUPFAM" id="SSF47240">
    <property type="entry name" value="Ferritin-like"/>
    <property type="match status" value="1"/>
</dbReference>
<name>A0A1G6N0R6_9BACT</name>
<keyword evidence="4" id="KW-1185">Reference proteome</keyword>
<dbReference type="AlphaFoldDB" id="A0A1G6N0R6"/>
<dbReference type="Gene3D" id="1.20.1260.10">
    <property type="match status" value="1"/>
</dbReference>
<evidence type="ECO:0000313" key="4">
    <source>
        <dbReference type="Proteomes" id="UP000199322"/>
    </source>
</evidence>
<dbReference type="STRING" id="28234.SAMN04488588_1455"/>
<dbReference type="Proteomes" id="UP000199322">
    <property type="component" value="Unassembled WGS sequence"/>
</dbReference>
<dbReference type="InterPro" id="IPR003251">
    <property type="entry name" value="Rr_diiron-bd_dom"/>
</dbReference>
<feature type="domain" description="Rubrerythrin diiron-binding" evidence="1">
    <location>
        <begin position="8"/>
        <end position="79"/>
    </location>
</feature>
<reference evidence="3 5" key="2">
    <citation type="submission" date="2019-04" db="EMBL/GenBank/DDBJ databases">
        <title>Draft genome sequence data and analysis of a Fermenting Bacterium, Geotoga petraea strain HO-Geo1, isolated from heavy-oil petroleum reservoir in Russia.</title>
        <authorList>
            <person name="Grouzdev D.S."/>
            <person name="Semenova E.M."/>
            <person name="Sokolova D.S."/>
            <person name="Tourova T.P."/>
            <person name="Poltaraus A.B."/>
            <person name="Nazina T.N."/>
        </authorList>
    </citation>
    <scope>NUCLEOTIDE SEQUENCE [LARGE SCALE GENOMIC DNA]</scope>
    <source>
        <strain evidence="3 5">HO-Geo1</strain>
    </source>
</reference>
<feature type="domain" description="Rubrerythrin diiron-binding" evidence="1">
    <location>
        <begin position="100"/>
        <end position="155"/>
    </location>
</feature>
<dbReference type="OrthoDB" id="9808511at2"/>
<dbReference type="Proteomes" id="UP000297288">
    <property type="component" value="Unassembled WGS sequence"/>
</dbReference>
<dbReference type="RefSeq" id="WP_091404199.1">
    <property type="nucleotide sequence ID" value="NZ_FMYV01000005.1"/>
</dbReference>
<dbReference type="PANTHER" id="PTHR33531">
    <property type="entry name" value="RUBRERYTHRIN SUBFAMILY"/>
    <property type="match status" value="1"/>
</dbReference>
<evidence type="ECO:0000313" key="3">
    <source>
        <dbReference type="EMBL" id="TGG87274.1"/>
    </source>
</evidence>
<reference evidence="2 4" key="1">
    <citation type="submission" date="2016-10" db="EMBL/GenBank/DDBJ databases">
        <authorList>
            <person name="de Groot N.N."/>
        </authorList>
    </citation>
    <scope>NUCLEOTIDE SEQUENCE [LARGE SCALE GENOMIC DNA]</scope>
    <source>
        <strain evidence="2 4">WG14</strain>
    </source>
</reference>
<dbReference type="GO" id="GO:0046872">
    <property type="term" value="F:metal ion binding"/>
    <property type="evidence" value="ECO:0007669"/>
    <property type="project" value="InterPro"/>
</dbReference>
<dbReference type="PANTHER" id="PTHR33531:SF7">
    <property type="entry name" value="HYPOTHETICAL MEMBRANE PROTEIN, CONSERVED"/>
    <property type="match status" value="1"/>
</dbReference>
<evidence type="ECO:0000313" key="2">
    <source>
        <dbReference type="EMBL" id="SDC61428.1"/>
    </source>
</evidence>
<dbReference type="GO" id="GO:0016491">
    <property type="term" value="F:oxidoreductase activity"/>
    <property type="evidence" value="ECO:0007669"/>
    <property type="project" value="InterPro"/>
</dbReference>
<dbReference type="InterPro" id="IPR009078">
    <property type="entry name" value="Ferritin-like_SF"/>
</dbReference>
<evidence type="ECO:0000259" key="1">
    <source>
        <dbReference type="Pfam" id="PF02915"/>
    </source>
</evidence>
<dbReference type="EMBL" id="FMYV01000005">
    <property type="protein sequence ID" value="SDC61428.1"/>
    <property type="molecule type" value="Genomic_DNA"/>
</dbReference>